<evidence type="ECO:0000256" key="3">
    <source>
        <dbReference type="ARBA" id="ARBA00023002"/>
    </source>
</evidence>
<keyword evidence="4" id="KW-0275">Fatty acid biosynthesis</keyword>
<dbReference type="PRINTS" id="PR00087">
    <property type="entry name" value="LIPOXYGENASE"/>
</dbReference>
<keyword evidence="4" id="KW-0444">Lipid biosynthesis</keyword>
<dbReference type="InterPro" id="IPR001246">
    <property type="entry name" value="LipOase_plant"/>
</dbReference>
<dbReference type="HOGENOM" id="CLU_004282_0_0_1"/>
<keyword evidence="2" id="KW-0223">Dioxygenase</keyword>
<evidence type="ECO:0000256" key="4">
    <source>
        <dbReference type="RuleBase" id="RU003975"/>
    </source>
</evidence>
<keyword evidence="3" id="KW-0560">Oxidoreductase</keyword>
<dbReference type="eggNOG" id="ENOG502QQSP">
    <property type="taxonomic scope" value="Eukaryota"/>
</dbReference>
<dbReference type="InterPro" id="IPR027433">
    <property type="entry name" value="Lipoxygenase_dom_3"/>
</dbReference>
<name>A0A061F5Q3_THECC</name>
<dbReference type="GO" id="GO:0046872">
    <property type="term" value="F:metal ion binding"/>
    <property type="evidence" value="ECO:0007669"/>
    <property type="project" value="UniProtKB-UniRule"/>
</dbReference>
<organism evidence="6 7">
    <name type="scientific">Theobroma cacao</name>
    <name type="common">Cacao</name>
    <name type="synonym">Cocoa</name>
    <dbReference type="NCBI Taxonomy" id="3641"/>
    <lineage>
        <taxon>Eukaryota</taxon>
        <taxon>Viridiplantae</taxon>
        <taxon>Streptophyta</taxon>
        <taxon>Embryophyta</taxon>
        <taxon>Tracheophyta</taxon>
        <taxon>Spermatophyta</taxon>
        <taxon>Magnoliopsida</taxon>
        <taxon>eudicotyledons</taxon>
        <taxon>Gunneridae</taxon>
        <taxon>Pentapetalae</taxon>
        <taxon>rosids</taxon>
        <taxon>malvids</taxon>
        <taxon>Malvales</taxon>
        <taxon>Malvaceae</taxon>
        <taxon>Byttnerioideae</taxon>
        <taxon>Theobroma</taxon>
    </lineage>
</organism>
<comment type="pathway">
    <text evidence="4">Lipid metabolism; oxylipin biosynthesis.</text>
</comment>
<dbReference type="InParanoid" id="A0A061F5Q3"/>
<keyword evidence="4" id="KW-0443">Lipid metabolism</keyword>
<evidence type="ECO:0000259" key="5">
    <source>
        <dbReference type="PROSITE" id="PS51393"/>
    </source>
</evidence>
<keyword evidence="1" id="KW-0479">Metal-binding</keyword>
<dbReference type="GO" id="GO:0016702">
    <property type="term" value="F:oxidoreductase activity, acting on single donors with incorporation of molecular oxygen, incorporation of two atoms of oxygen"/>
    <property type="evidence" value="ECO:0000318"/>
    <property type="project" value="GO_Central"/>
</dbReference>
<dbReference type="InterPro" id="IPR000907">
    <property type="entry name" value="LipOase"/>
</dbReference>
<dbReference type="Gramene" id="EOY09859">
    <property type="protein sequence ID" value="EOY09859"/>
    <property type="gene ID" value="TCM_025229"/>
</dbReference>
<evidence type="ECO:0000256" key="2">
    <source>
        <dbReference type="ARBA" id="ARBA00022964"/>
    </source>
</evidence>
<dbReference type="AlphaFoldDB" id="A0A061F5Q3"/>
<accession>A0A061F5Q3</accession>
<keyword evidence="4" id="KW-0925">Oxylipin biosynthesis</keyword>
<dbReference type="GO" id="GO:0006633">
    <property type="term" value="P:fatty acid biosynthetic process"/>
    <property type="evidence" value="ECO:0007669"/>
    <property type="project" value="UniProtKB-KW"/>
</dbReference>
<gene>
    <name evidence="6" type="ORF">TCM_025229</name>
</gene>
<comment type="function">
    <text evidence="4">Plant lipoxygenase may be involved in a number of diverse aspects of plant physiology including growth and development, pest resistance, and senescence or responses to wounding.</text>
</comment>
<evidence type="ECO:0000313" key="6">
    <source>
        <dbReference type="EMBL" id="EOY09859.1"/>
    </source>
</evidence>
<evidence type="ECO:0000313" key="7">
    <source>
        <dbReference type="Proteomes" id="UP000026915"/>
    </source>
</evidence>
<dbReference type="GO" id="GO:0031408">
    <property type="term" value="P:oxylipin biosynthetic process"/>
    <property type="evidence" value="ECO:0007669"/>
    <property type="project" value="UniProtKB-UniRule"/>
</dbReference>
<dbReference type="Gene3D" id="3.10.450.60">
    <property type="match status" value="2"/>
</dbReference>
<dbReference type="STRING" id="3641.A0A061F5Q3"/>
<dbReference type="UniPathway" id="UPA00382"/>
<dbReference type="Gene3D" id="2.60.60.20">
    <property type="entry name" value="PLAT/LH2 domain"/>
    <property type="match status" value="1"/>
</dbReference>
<dbReference type="OMA" id="LEEDWHM"/>
<feature type="domain" description="Lipoxygenase" evidence="5">
    <location>
        <begin position="152"/>
        <end position="776"/>
    </location>
</feature>
<dbReference type="PRINTS" id="PR00468">
    <property type="entry name" value="PLTLPOXGNASE"/>
</dbReference>
<dbReference type="InterPro" id="IPR036226">
    <property type="entry name" value="LipOase_C_sf"/>
</dbReference>
<dbReference type="EMBL" id="CM001883">
    <property type="protein sequence ID" value="EOY09859.1"/>
    <property type="molecule type" value="Genomic_DNA"/>
</dbReference>
<comment type="similarity">
    <text evidence="4">Belongs to the lipoxygenase family.</text>
</comment>
<keyword evidence="4" id="KW-0276">Fatty acid metabolism</keyword>
<dbReference type="SUPFAM" id="SSF48484">
    <property type="entry name" value="Lipoxigenase"/>
    <property type="match status" value="1"/>
</dbReference>
<dbReference type="GO" id="GO:0034440">
    <property type="term" value="P:lipid oxidation"/>
    <property type="evidence" value="ECO:0000318"/>
    <property type="project" value="GO_Central"/>
</dbReference>
<dbReference type="Gene3D" id="4.10.372.10">
    <property type="entry name" value="Lipoxygenase-1, Domain 3"/>
    <property type="match status" value="1"/>
</dbReference>
<dbReference type="EC" id="1.13.11.-" evidence="4"/>
<evidence type="ECO:0000256" key="1">
    <source>
        <dbReference type="ARBA" id="ARBA00022723"/>
    </source>
</evidence>
<protein>
    <recommendedName>
        <fullName evidence="4">Lipoxygenase</fullName>
        <ecNumber evidence="4">1.13.11.-</ecNumber>
    </recommendedName>
</protein>
<proteinExistence type="inferred from homology"/>
<dbReference type="PROSITE" id="PS51393">
    <property type="entry name" value="LIPOXYGENASE_3"/>
    <property type="match status" value="1"/>
</dbReference>
<dbReference type="Pfam" id="PF00305">
    <property type="entry name" value="Lipoxygenase"/>
    <property type="match status" value="1"/>
</dbReference>
<dbReference type="Proteomes" id="UP000026915">
    <property type="component" value="Chromosome 5"/>
</dbReference>
<dbReference type="PANTHER" id="PTHR11771">
    <property type="entry name" value="LIPOXYGENASE"/>
    <property type="match status" value="1"/>
</dbReference>
<sequence>MMMLRDKAVVTVEQIIGCKGLWDFLHSPTKLILLELVSAELDPSKEKVEETGLEKDTIKAYAHGVIEGGNVKYEAEFKGGKILGRLVRLLLRMSTTKKYFWRKYSLLVSQRVRLLSSVILGFTQSTTILGKESSSLAREITDLLRSICLEQSYLPSQTPSGLRALRKEELKVLRGNGKGERKWFERVYDYDVCNDIGDPDCDPSKTRPVLGGKGLPHLRRCRTGPPPCPRDHESETKSNNVYVPRDECFSEVKQRKLGEETASSLLHALNPSLWRRIIGFPNLAAIDQLFDEGMESPPRGYISVEQFLIGKLHGIFITVWRFIGYHFGYNLCLWPFKAPQPMQRDRFFWLRDEEFVRQTLAGINPYAIKLVTEWPLQSKLDPDTYGPPESTITKEMIECEIKGYMTLDEKVRELKSTTLYGSPTLFLLNPNETLRPLAIELSRPPLDGKPQFWKKAYEPCGHSTGAWLWRLAKTHVLAHDSLYHQLVTHCLRTHGATEPYIIATDQQLSVLHPIYKLLHPHFRFTMKINARARAHLINADGIIESSFSLANYSMEFSSVAYDLEWRFDHQAFPADLISRGMAMEDPTAPHGLRLKSRITLSLMTGFFPGTSLKNWSLTMSTTTTQMQVSWSHEELQAWWTEIREVGHGDKKDESWWAVLRTPKDLIQTVTTIAWVSSGHHTAVNFGQYEYAGYFPNRPTIARRNMPNEDPSEEDWKSFIEKPETILLCRVKFEPKISGLSSPDASLAHRPRGEFTSRVKGMRKYICRALNINRTSK</sequence>
<keyword evidence="7" id="KW-1185">Reference proteome</keyword>
<dbReference type="Gene3D" id="1.20.245.10">
    <property type="entry name" value="Lipoxygenase-1, Domain 5"/>
    <property type="match status" value="1"/>
</dbReference>
<dbReference type="Gene3D" id="4.10.375.10">
    <property type="entry name" value="Lipoxygenase-1, Domain 2"/>
    <property type="match status" value="1"/>
</dbReference>
<dbReference type="InterPro" id="IPR013819">
    <property type="entry name" value="LipOase_C"/>
</dbReference>
<dbReference type="InterPro" id="IPR020834">
    <property type="entry name" value="LipOase_CS"/>
</dbReference>
<reference evidence="6 7" key="1">
    <citation type="journal article" date="2013" name="Genome Biol.">
        <title>The genome sequence of the most widely cultivated cacao type and its use to identify candidate genes regulating pod color.</title>
        <authorList>
            <person name="Motamayor J.C."/>
            <person name="Mockaitis K."/>
            <person name="Schmutz J."/>
            <person name="Haiminen N."/>
            <person name="Iii D.L."/>
            <person name="Cornejo O."/>
            <person name="Findley S.D."/>
            <person name="Zheng P."/>
            <person name="Utro F."/>
            <person name="Royaert S."/>
            <person name="Saski C."/>
            <person name="Jenkins J."/>
            <person name="Podicheti R."/>
            <person name="Zhao M."/>
            <person name="Scheffler B.E."/>
            <person name="Stack J.C."/>
            <person name="Feltus F.A."/>
            <person name="Mustiga G.M."/>
            <person name="Amores F."/>
            <person name="Phillips W."/>
            <person name="Marelli J.P."/>
            <person name="May G.D."/>
            <person name="Shapiro H."/>
            <person name="Ma J."/>
            <person name="Bustamante C.D."/>
            <person name="Schnell R.J."/>
            <person name="Main D."/>
            <person name="Gilbert D."/>
            <person name="Parida L."/>
            <person name="Kuhn D.N."/>
        </authorList>
    </citation>
    <scope>NUCLEOTIDE SEQUENCE [LARGE SCALE GENOMIC DNA]</scope>
    <source>
        <strain evidence="7">cv. Matina 1-6</strain>
    </source>
</reference>
<dbReference type="PROSITE" id="PS00081">
    <property type="entry name" value="LIPOXYGENASE_2"/>
    <property type="match status" value="1"/>
</dbReference>